<dbReference type="Gene3D" id="2.40.50.140">
    <property type="entry name" value="Nucleic acid-binding proteins"/>
    <property type="match status" value="1"/>
</dbReference>
<dbReference type="PROSITE" id="PS50935">
    <property type="entry name" value="SSB"/>
    <property type="match status" value="1"/>
</dbReference>
<dbReference type="Pfam" id="PF00436">
    <property type="entry name" value="SSB"/>
    <property type="match status" value="1"/>
</dbReference>
<dbReference type="CDD" id="cd04496">
    <property type="entry name" value="SSB_OBF"/>
    <property type="match status" value="1"/>
</dbReference>
<keyword evidence="1 2" id="KW-0238">DNA-binding</keyword>
<dbReference type="InterPro" id="IPR012340">
    <property type="entry name" value="NA-bd_OB-fold"/>
</dbReference>
<reference evidence="3" key="1">
    <citation type="submission" date="2020-11" db="EMBL/GenBank/DDBJ databases">
        <authorList>
            <consortium name="DOE Joint Genome Institute"/>
            <person name="Ahrendt S."/>
            <person name="Riley R."/>
            <person name="Andreopoulos W."/>
            <person name="Labutti K."/>
            <person name="Pangilinan J."/>
            <person name="Ruiz-Duenas F.J."/>
            <person name="Barrasa J.M."/>
            <person name="Sanchez-Garcia M."/>
            <person name="Camarero S."/>
            <person name="Miyauchi S."/>
            <person name="Serrano A."/>
            <person name="Linde D."/>
            <person name="Babiker R."/>
            <person name="Drula E."/>
            <person name="Ayuso-Fernandez I."/>
            <person name="Pacheco R."/>
            <person name="Padilla G."/>
            <person name="Ferreira P."/>
            <person name="Barriuso J."/>
            <person name="Kellner H."/>
            <person name="Castanera R."/>
            <person name="Alfaro M."/>
            <person name="Ramirez L."/>
            <person name="Pisabarro A.G."/>
            <person name="Kuo A."/>
            <person name="Tritt A."/>
            <person name="Lipzen A."/>
            <person name="He G."/>
            <person name="Yan M."/>
            <person name="Ng V."/>
            <person name="Cullen D."/>
            <person name="Martin F."/>
            <person name="Rosso M.-N."/>
            <person name="Henrissat B."/>
            <person name="Hibbett D."/>
            <person name="Martinez A.T."/>
            <person name="Grigoriev I.V."/>
        </authorList>
    </citation>
    <scope>NUCLEOTIDE SEQUENCE</scope>
    <source>
        <strain evidence="3">CIRM-BRFM 674</strain>
    </source>
</reference>
<name>A0A9P5Z6K0_9AGAR</name>
<evidence type="ECO:0000313" key="4">
    <source>
        <dbReference type="Proteomes" id="UP000807469"/>
    </source>
</evidence>
<proteinExistence type="predicted"/>
<gene>
    <name evidence="3" type="ORF">BDN70DRAFT_488449</name>
</gene>
<comment type="caution">
    <text evidence="3">The sequence shown here is derived from an EMBL/GenBank/DDBJ whole genome shotgun (WGS) entry which is preliminary data.</text>
</comment>
<evidence type="ECO:0000256" key="2">
    <source>
        <dbReference type="PROSITE-ProRule" id="PRU00252"/>
    </source>
</evidence>
<dbReference type="InterPro" id="IPR000424">
    <property type="entry name" value="Primosome_PriB/ssb"/>
</dbReference>
<keyword evidence="4" id="KW-1185">Reference proteome</keyword>
<evidence type="ECO:0008006" key="5">
    <source>
        <dbReference type="Google" id="ProtNLM"/>
    </source>
</evidence>
<evidence type="ECO:0000313" key="3">
    <source>
        <dbReference type="EMBL" id="KAF9482029.1"/>
    </source>
</evidence>
<dbReference type="GO" id="GO:0003697">
    <property type="term" value="F:single-stranded DNA binding"/>
    <property type="evidence" value="ECO:0007669"/>
    <property type="project" value="InterPro"/>
</dbReference>
<dbReference type="SUPFAM" id="SSF50249">
    <property type="entry name" value="Nucleic acid-binding proteins"/>
    <property type="match status" value="1"/>
</dbReference>
<sequence length="138" mass="15351">MLSILRSTASRALSTRGFATTRPTADLAKLTLVGTLVKEPEARLTKNEKEYVVYVVATRNQRLPPNADGERPPTTSTFHRIVSFNENSSKFLKTLRKGAKVYIEAGLEMREPEPGADPSTPLGQRQIFLRHGKLQVCL</sequence>
<organism evidence="3 4">
    <name type="scientific">Pholiota conissans</name>
    <dbReference type="NCBI Taxonomy" id="109636"/>
    <lineage>
        <taxon>Eukaryota</taxon>
        <taxon>Fungi</taxon>
        <taxon>Dikarya</taxon>
        <taxon>Basidiomycota</taxon>
        <taxon>Agaricomycotina</taxon>
        <taxon>Agaricomycetes</taxon>
        <taxon>Agaricomycetidae</taxon>
        <taxon>Agaricales</taxon>
        <taxon>Agaricineae</taxon>
        <taxon>Strophariaceae</taxon>
        <taxon>Pholiota</taxon>
    </lineage>
</organism>
<dbReference type="EMBL" id="MU155171">
    <property type="protein sequence ID" value="KAF9482029.1"/>
    <property type="molecule type" value="Genomic_DNA"/>
</dbReference>
<dbReference type="OrthoDB" id="1078367at2759"/>
<evidence type="ECO:0000256" key="1">
    <source>
        <dbReference type="ARBA" id="ARBA00023125"/>
    </source>
</evidence>
<accession>A0A9P5Z6K0</accession>
<protein>
    <recommendedName>
        <fullName evidence="5">Single-stranded DNA-binding protein</fullName>
    </recommendedName>
</protein>
<dbReference type="Proteomes" id="UP000807469">
    <property type="component" value="Unassembled WGS sequence"/>
</dbReference>
<dbReference type="AlphaFoldDB" id="A0A9P5Z6K0"/>